<name>A0ABT1QQX7_9GAMM</name>
<accession>A0ABT1QQX7</accession>
<dbReference type="EMBL" id="JANFQO010000006">
    <property type="protein sequence ID" value="MCQ4164692.1"/>
    <property type="molecule type" value="Genomic_DNA"/>
</dbReference>
<keyword evidence="2" id="KW-1185">Reference proteome</keyword>
<evidence type="ECO:0000313" key="1">
    <source>
        <dbReference type="EMBL" id="MCQ4164692.1"/>
    </source>
</evidence>
<evidence type="ECO:0000313" key="2">
    <source>
        <dbReference type="Proteomes" id="UP001165498"/>
    </source>
</evidence>
<reference evidence="1" key="1">
    <citation type="submission" date="2022-07" db="EMBL/GenBank/DDBJ databases">
        <title>Tahibacter sp., a new gammaproteobacterium isolated from the silt sample collected at pig farm.</title>
        <authorList>
            <person name="Chen H."/>
        </authorList>
    </citation>
    <scope>NUCLEOTIDE SEQUENCE</scope>
    <source>
        <strain evidence="1">P2K</strain>
    </source>
</reference>
<sequence length="142" mass="15944">MEDVAMSDDAFDEFSRNICAYYGVKYTPPAVRQRPIVVTPENAAQFQPVPKRRGRKPNVVLGGNVVAFAKPEKKLPLPPDDPAIYRRARNKAFFLALEAINQWEWHGKRGPAPEVEDFVPTAWAALGFTEPDRPTIKPKVDA</sequence>
<organism evidence="1 2">
    <name type="scientific">Tahibacter harae</name>
    <dbReference type="NCBI Taxonomy" id="2963937"/>
    <lineage>
        <taxon>Bacteria</taxon>
        <taxon>Pseudomonadati</taxon>
        <taxon>Pseudomonadota</taxon>
        <taxon>Gammaproteobacteria</taxon>
        <taxon>Lysobacterales</taxon>
        <taxon>Rhodanobacteraceae</taxon>
        <taxon>Tahibacter</taxon>
    </lineage>
</organism>
<protein>
    <submittedName>
        <fullName evidence="1">Uncharacterized protein</fullName>
    </submittedName>
</protein>
<proteinExistence type="predicted"/>
<gene>
    <name evidence="1" type="ORF">NM961_08215</name>
</gene>
<comment type="caution">
    <text evidence="1">The sequence shown here is derived from an EMBL/GenBank/DDBJ whole genome shotgun (WGS) entry which is preliminary data.</text>
</comment>
<dbReference type="Proteomes" id="UP001165498">
    <property type="component" value="Unassembled WGS sequence"/>
</dbReference>